<dbReference type="InterPro" id="IPR041662">
    <property type="entry name" value="SusD-like_2"/>
</dbReference>
<sequence length="533" mass="59765">MQYSCESTQLEILDNPNAVSPQQSDIDFFLNSIQAGFIAQVAGNPLDTRCLNEFGMEVTRIMHMFGPTYQNAYDPADFDPLWGAVYSTALPDIRTMVPLAEEQELYTHVGIAKVLEALMMANLVDFFGDVPYSEATDGVNFPNPVPDPGAEIYANMLSLLDEAITDFSKDEVALPSNDRFYGGDEDKWIRLANTVKLKLYLQTRLVDNTVAAKINEILSSGNYIQNEDDDFQIEWSSNDTQPDSRHPEFGPNFDNGTGEYMNTTYMYWMVEEKGIQDPRWRYYFYRQSSENTTDVNEQSCITQSPPPHFGPNDIWCNFSNEGFWGRVHGDADGIPPDRGLRTTFGLYPVGGLFDDNSAQTITNRNIGLQGAGISPVLLSSYVDFMLAESALYLNTSGDARSYLETAVRKSIDKVINFSPENVDADLAATPEDINDYVDTVLSLYDSAGSQDERMAVIAKEYFIALWGNGIEAYNTYRRTGKPDLQPTELQDPGPFIRSFFYPASFADLNSNVEQKTDLSITVFWDTNPSGFID</sequence>
<organism evidence="1 2">
    <name type="scientific">Flagellimonas nanhaiensis</name>
    <dbReference type="NCBI Taxonomy" id="2292706"/>
    <lineage>
        <taxon>Bacteria</taxon>
        <taxon>Pseudomonadati</taxon>
        <taxon>Bacteroidota</taxon>
        <taxon>Flavobacteriia</taxon>
        <taxon>Flavobacteriales</taxon>
        <taxon>Flavobacteriaceae</taxon>
        <taxon>Flagellimonas</taxon>
    </lineage>
</organism>
<dbReference type="Pfam" id="PF12771">
    <property type="entry name" value="SusD-like_2"/>
    <property type="match status" value="1"/>
</dbReference>
<dbReference type="SUPFAM" id="SSF48452">
    <property type="entry name" value="TPR-like"/>
    <property type="match status" value="1"/>
</dbReference>
<evidence type="ECO:0000313" key="1">
    <source>
        <dbReference type="EMBL" id="RDY57946.1"/>
    </source>
</evidence>
<gene>
    <name evidence="1" type="ORF">DX873_17285</name>
</gene>
<name>A0A371JLV2_9FLAO</name>
<dbReference type="Proteomes" id="UP000261828">
    <property type="component" value="Unassembled WGS sequence"/>
</dbReference>
<keyword evidence="1" id="KW-0449">Lipoprotein</keyword>
<dbReference type="InterPro" id="IPR011990">
    <property type="entry name" value="TPR-like_helical_dom_sf"/>
</dbReference>
<comment type="caution">
    <text evidence="1">The sequence shown here is derived from an EMBL/GenBank/DDBJ whole genome shotgun (WGS) entry which is preliminary data.</text>
</comment>
<evidence type="ECO:0000313" key="2">
    <source>
        <dbReference type="Proteomes" id="UP000261828"/>
    </source>
</evidence>
<dbReference type="Gene3D" id="1.25.40.390">
    <property type="match status" value="2"/>
</dbReference>
<accession>A0A371JLV2</accession>
<reference evidence="1 2" key="1">
    <citation type="submission" date="2018-08" db="EMBL/GenBank/DDBJ databases">
        <title>Muricauda nanhaiensis sp. nov., isolated from seawater of the South China Sea.</title>
        <authorList>
            <person name="Dang Y."/>
        </authorList>
    </citation>
    <scope>NUCLEOTIDE SEQUENCE [LARGE SCALE GENOMIC DNA]</scope>
    <source>
        <strain evidence="1 2">SM1704</strain>
    </source>
</reference>
<proteinExistence type="predicted"/>
<dbReference type="EMBL" id="QTJX01000006">
    <property type="protein sequence ID" value="RDY57946.1"/>
    <property type="molecule type" value="Genomic_DNA"/>
</dbReference>
<dbReference type="OrthoDB" id="725917at2"/>
<dbReference type="Pfam" id="PF12741">
    <property type="entry name" value="SusD-like"/>
    <property type="match status" value="1"/>
</dbReference>
<keyword evidence="2" id="KW-1185">Reference proteome</keyword>
<protein>
    <submittedName>
        <fullName evidence="1">SusD/RagB family nutrient-binding outer membrane lipoprotein</fullName>
    </submittedName>
</protein>
<dbReference type="InterPro" id="IPR024302">
    <property type="entry name" value="SusD-like"/>
</dbReference>
<dbReference type="AlphaFoldDB" id="A0A371JLV2"/>